<comment type="caution">
    <text evidence="2">The sequence shown here is derived from an EMBL/GenBank/DDBJ whole genome shotgun (WGS) entry which is preliminary data.</text>
</comment>
<dbReference type="RefSeq" id="WP_311576648.1">
    <property type="nucleotide sequence ID" value="NZ_JAVRIF010000001.1"/>
</dbReference>
<reference evidence="2 3" key="1">
    <citation type="submission" date="2023-09" db="EMBL/GenBank/DDBJ databases">
        <authorList>
            <person name="Rey-Velasco X."/>
        </authorList>
    </citation>
    <scope>NUCLEOTIDE SEQUENCE [LARGE SCALE GENOMIC DNA]</scope>
    <source>
        <strain evidence="2 3">W431</strain>
    </source>
</reference>
<sequence>MTLVTILLMAMITFLTRYLFIHPKIPLRLNAKVVSFLSFSAPAVLTAIWVPIIFIREGELALSLTNPYIIAATVAVLLASKKVNIYLILLTSGALFITLKMLY</sequence>
<feature type="transmembrane region" description="Helical" evidence="1">
    <location>
        <begin position="33"/>
        <end position="54"/>
    </location>
</feature>
<accession>A0ABU2ZYL0</accession>
<dbReference type="Pfam" id="PF05437">
    <property type="entry name" value="AzlD"/>
    <property type="match status" value="1"/>
</dbReference>
<evidence type="ECO:0000313" key="3">
    <source>
        <dbReference type="Proteomes" id="UP001266357"/>
    </source>
</evidence>
<evidence type="ECO:0000313" key="2">
    <source>
        <dbReference type="EMBL" id="MDT0602432.1"/>
    </source>
</evidence>
<dbReference type="EMBL" id="JAVRIF010000001">
    <property type="protein sequence ID" value="MDT0602432.1"/>
    <property type="molecule type" value="Genomic_DNA"/>
</dbReference>
<keyword evidence="1" id="KW-0812">Transmembrane</keyword>
<keyword evidence="1" id="KW-1133">Transmembrane helix</keyword>
<organism evidence="2 3">
    <name type="scientific">Thalassotalea castellviae</name>
    <dbReference type="NCBI Taxonomy" id="3075612"/>
    <lineage>
        <taxon>Bacteria</taxon>
        <taxon>Pseudomonadati</taxon>
        <taxon>Pseudomonadota</taxon>
        <taxon>Gammaproteobacteria</taxon>
        <taxon>Alteromonadales</taxon>
        <taxon>Colwelliaceae</taxon>
        <taxon>Thalassotalea</taxon>
    </lineage>
</organism>
<feature type="transmembrane region" description="Helical" evidence="1">
    <location>
        <begin position="60"/>
        <end position="78"/>
    </location>
</feature>
<protein>
    <submittedName>
        <fullName evidence="2">AzlD domain-containing protein</fullName>
    </submittedName>
</protein>
<evidence type="ECO:0000256" key="1">
    <source>
        <dbReference type="SAM" id="Phobius"/>
    </source>
</evidence>
<name>A0ABU2ZYL0_9GAMM</name>
<gene>
    <name evidence="2" type="ORF">RM573_02380</name>
</gene>
<dbReference type="Proteomes" id="UP001266357">
    <property type="component" value="Unassembled WGS sequence"/>
</dbReference>
<feature type="transmembrane region" description="Helical" evidence="1">
    <location>
        <begin position="85"/>
        <end position="102"/>
    </location>
</feature>
<dbReference type="InterPro" id="IPR008407">
    <property type="entry name" value="Brnchd-chn_aa_trnsp_AzlD"/>
</dbReference>
<feature type="transmembrane region" description="Helical" evidence="1">
    <location>
        <begin position="6"/>
        <end position="21"/>
    </location>
</feature>
<keyword evidence="3" id="KW-1185">Reference proteome</keyword>
<keyword evidence="1" id="KW-0472">Membrane</keyword>
<proteinExistence type="predicted"/>